<dbReference type="CDD" id="cd02440">
    <property type="entry name" value="AdoMet_MTases"/>
    <property type="match status" value="1"/>
</dbReference>
<dbReference type="Gene3D" id="3.40.50.150">
    <property type="entry name" value="Vaccinia Virus protein VP39"/>
    <property type="match status" value="1"/>
</dbReference>
<dbReference type="InterPro" id="IPR029063">
    <property type="entry name" value="SAM-dependent_MTases_sf"/>
</dbReference>
<accession>A0A1L9P4L6</accession>
<dbReference type="InterPro" id="IPR013216">
    <property type="entry name" value="Methyltransf_11"/>
</dbReference>
<dbReference type="VEuPathDB" id="FungiDB:ASPVEDRAFT_78127"/>
<dbReference type="Pfam" id="PF08241">
    <property type="entry name" value="Methyltransf_11"/>
    <property type="match status" value="1"/>
</dbReference>
<dbReference type="Proteomes" id="UP000184073">
    <property type="component" value="Unassembled WGS sequence"/>
</dbReference>
<evidence type="ECO:0000256" key="2">
    <source>
        <dbReference type="ARBA" id="ARBA00038188"/>
    </source>
</evidence>
<organism evidence="4 5">
    <name type="scientific">Aspergillus versicolor CBS 583.65</name>
    <dbReference type="NCBI Taxonomy" id="1036611"/>
    <lineage>
        <taxon>Eukaryota</taxon>
        <taxon>Fungi</taxon>
        <taxon>Dikarya</taxon>
        <taxon>Ascomycota</taxon>
        <taxon>Pezizomycotina</taxon>
        <taxon>Eurotiomycetes</taxon>
        <taxon>Eurotiomycetidae</taxon>
        <taxon>Eurotiales</taxon>
        <taxon>Aspergillaceae</taxon>
        <taxon>Aspergillus</taxon>
        <taxon>Aspergillus subgen. Nidulantes</taxon>
    </lineage>
</organism>
<dbReference type="GO" id="GO:0003838">
    <property type="term" value="F:sterol 24-C-methyltransferase activity"/>
    <property type="evidence" value="ECO:0007669"/>
    <property type="project" value="TreeGrafter"/>
</dbReference>
<evidence type="ECO:0000259" key="3">
    <source>
        <dbReference type="Pfam" id="PF08241"/>
    </source>
</evidence>
<proteinExistence type="inferred from homology"/>
<sequence length="300" mass="34322">MATPKRENVINENKPLKAYYDSIESRLGYRFFLGGARHFGYWENDTRWPFPLGPALRRMEDRLAQTIDLPTGSRCLDAGCGNGRVATHLARAHGLKIQAIDFHPRHVARAQQNIRKAGLDESISVQRADYHHLEAFEDGSFDGVYTIEAFVHATDPKVVLEGFFRVLRPGGHLGLHEYAHVDDKKDMDRDFALVNEYAAMPANVGFGIDTLPELLREVGFEDVRVVDIAPNILPILRLFYVIAYVPYLIARTFRLERYFINAVAAVVAYKHFDLHRYYAIQARKPQSEPQGEERPEQQKQ</sequence>
<keyword evidence="1" id="KW-0808">Transferase</keyword>
<keyword evidence="5" id="KW-1185">Reference proteome</keyword>
<feature type="domain" description="Methyltransferase type 11" evidence="3">
    <location>
        <begin position="76"/>
        <end position="173"/>
    </location>
</feature>
<protein>
    <recommendedName>
        <fullName evidence="3">Methyltransferase type 11 domain-containing protein</fullName>
    </recommendedName>
</protein>
<dbReference type="EMBL" id="KV878125">
    <property type="protein sequence ID" value="OJI96353.1"/>
    <property type="molecule type" value="Genomic_DNA"/>
</dbReference>
<reference evidence="5" key="1">
    <citation type="journal article" date="2017" name="Genome Biol.">
        <title>Comparative genomics reveals high biological diversity and specific adaptations in the industrially and medically important fungal genus Aspergillus.</title>
        <authorList>
            <person name="de Vries R.P."/>
            <person name="Riley R."/>
            <person name="Wiebenga A."/>
            <person name="Aguilar-Osorio G."/>
            <person name="Amillis S."/>
            <person name="Uchima C.A."/>
            <person name="Anderluh G."/>
            <person name="Asadollahi M."/>
            <person name="Askin M."/>
            <person name="Barry K."/>
            <person name="Battaglia E."/>
            <person name="Bayram O."/>
            <person name="Benocci T."/>
            <person name="Braus-Stromeyer S.A."/>
            <person name="Caldana C."/>
            <person name="Canovas D."/>
            <person name="Cerqueira G.C."/>
            <person name="Chen F."/>
            <person name="Chen W."/>
            <person name="Choi C."/>
            <person name="Clum A."/>
            <person name="Dos Santos R.A."/>
            <person name="Damasio A.R."/>
            <person name="Diallinas G."/>
            <person name="Emri T."/>
            <person name="Fekete E."/>
            <person name="Flipphi M."/>
            <person name="Freyberg S."/>
            <person name="Gallo A."/>
            <person name="Gournas C."/>
            <person name="Habgood R."/>
            <person name="Hainaut M."/>
            <person name="Harispe M.L."/>
            <person name="Henrissat B."/>
            <person name="Hilden K.S."/>
            <person name="Hope R."/>
            <person name="Hossain A."/>
            <person name="Karabika E."/>
            <person name="Karaffa L."/>
            <person name="Karanyi Z."/>
            <person name="Krasevec N."/>
            <person name="Kuo A."/>
            <person name="Kusch H."/>
            <person name="LaButti K."/>
            <person name="Lagendijk E.L."/>
            <person name="Lapidus A."/>
            <person name="Levasseur A."/>
            <person name="Lindquist E."/>
            <person name="Lipzen A."/>
            <person name="Logrieco A.F."/>
            <person name="MacCabe A."/>
            <person name="Maekelae M.R."/>
            <person name="Malavazi I."/>
            <person name="Melin P."/>
            <person name="Meyer V."/>
            <person name="Mielnichuk N."/>
            <person name="Miskei M."/>
            <person name="Molnar A.P."/>
            <person name="Mule G."/>
            <person name="Ngan C.Y."/>
            <person name="Orejas M."/>
            <person name="Orosz E."/>
            <person name="Ouedraogo J.P."/>
            <person name="Overkamp K.M."/>
            <person name="Park H.-S."/>
            <person name="Perrone G."/>
            <person name="Piumi F."/>
            <person name="Punt P.J."/>
            <person name="Ram A.F."/>
            <person name="Ramon A."/>
            <person name="Rauscher S."/>
            <person name="Record E."/>
            <person name="Riano-Pachon D.M."/>
            <person name="Robert V."/>
            <person name="Roehrig J."/>
            <person name="Ruller R."/>
            <person name="Salamov A."/>
            <person name="Salih N.S."/>
            <person name="Samson R.A."/>
            <person name="Sandor E."/>
            <person name="Sanguinetti M."/>
            <person name="Schuetze T."/>
            <person name="Sepcic K."/>
            <person name="Shelest E."/>
            <person name="Sherlock G."/>
            <person name="Sophianopoulou V."/>
            <person name="Squina F.M."/>
            <person name="Sun H."/>
            <person name="Susca A."/>
            <person name="Todd R.B."/>
            <person name="Tsang A."/>
            <person name="Unkles S.E."/>
            <person name="van de Wiele N."/>
            <person name="van Rossen-Uffink D."/>
            <person name="Oliveira J.V."/>
            <person name="Vesth T.C."/>
            <person name="Visser J."/>
            <person name="Yu J.-H."/>
            <person name="Zhou M."/>
            <person name="Andersen M.R."/>
            <person name="Archer D.B."/>
            <person name="Baker S.E."/>
            <person name="Benoit I."/>
            <person name="Brakhage A.A."/>
            <person name="Braus G.H."/>
            <person name="Fischer R."/>
            <person name="Frisvad J.C."/>
            <person name="Goldman G.H."/>
            <person name="Houbraken J."/>
            <person name="Oakley B."/>
            <person name="Pocsi I."/>
            <person name="Scazzocchio C."/>
            <person name="Seiboth B."/>
            <person name="vanKuyk P.A."/>
            <person name="Wortman J."/>
            <person name="Dyer P.S."/>
            <person name="Grigoriev I.V."/>
        </authorList>
    </citation>
    <scope>NUCLEOTIDE SEQUENCE [LARGE SCALE GENOMIC DNA]</scope>
    <source>
        <strain evidence="5">CBS 583.65</strain>
    </source>
</reference>
<name>A0A1L9P4L6_ASPVE</name>
<comment type="similarity">
    <text evidence="2">Belongs to the class I-like SAM-binding methyltransferase superfamily. Erg6/SMT family.</text>
</comment>
<evidence type="ECO:0000313" key="4">
    <source>
        <dbReference type="EMBL" id="OJI96353.1"/>
    </source>
</evidence>
<gene>
    <name evidence="4" type="ORF">ASPVEDRAFT_78127</name>
</gene>
<dbReference type="AlphaFoldDB" id="A0A1L9P4L6"/>
<dbReference type="RefSeq" id="XP_040662116.1">
    <property type="nucleotide sequence ID" value="XM_040816489.1"/>
</dbReference>
<dbReference type="GeneID" id="63732000"/>
<dbReference type="InterPro" id="IPR050447">
    <property type="entry name" value="Erg6_SMT_methyltransf"/>
</dbReference>
<dbReference type="GO" id="GO:0006696">
    <property type="term" value="P:ergosterol biosynthetic process"/>
    <property type="evidence" value="ECO:0007669"/>
    <property type="project" value="TreeGrafter"/>
</dbReference>
<dbReference type="SUPFAM" id="SSF53335">
    <property type="entry name" value="S-adenosyl-L-methionine-dependent methyltransferases"/>
    <property type="match status" value="1"/>
</dbReference>
<dbReference type="GO" id="GO:0005783">
    <property type="term" value="C:endoplasmic reticulum"/>
    <property type="evidence" value="ECO:0007669"/>
    <property type="project" value="TreeGrafter"/>
</dbReference>
<dbReference type="STRING" id="1036611.A0A1L9P4L6"/>
<evidence type="ECO:0000256" key="1">
    <source>
        <dbReference type="ARBA" id="ARBA00022679"/>
    </source>
</evidence>
<dbReference type="OrthoDB" id="540004at2759"/>
<dbReference type="PANTHER" id="PTHR44068:SF1">
    <property type="entry name" value="HYPOTHETICAL LOC100005854"/>
    <property type="match status" value="1"/>
</dbReference>
<evidence type="ECO:0000313" key="5">
    <source>
        <dbReference type="Proteomes" id="UP000184073"/>
    </source>
</evidence>
<dbReference type="PANTHER" id="PTHR44068">
    <property type="entry name" value="ZGC:194242"/>
    <property type="match status" value="1"/>
</dbReference>